<evidence type="ECO:0000256" key="3">
    <source>
        <dbReference type="RuleBase" id="RU000363"/>
    </source>
</evidence>
<organism evidence="4 5">
    <name type="scientific">Sorangium cellulosum</name>
    <name type="common">Polyangium cellulosum</name>
    <dbReference type="NCBI Taxonomy" id="56"/>
    <lineage>
        <taxon>Bacteria</taxon>
        <taxon>Pseudomonadati</taxon>
        <taxon>Myxococcota</taxon>
        <taxon>Polyangia</taxon>
        <taxon>Polyangiales</taxon>
        <taxon>Polyangiaceae</taxon>
        <taxon>Sorangium</taxon>
    </lineage>
</organism>
<evidence type="ECO:0000256" key="1">
    <source>
        <dbReference type="ARBA" id="ARBA00006484"/>
    </source>
</evidence>
<dbReference type="InterPro" id="IPR036291">
    <property type="entry name" value="NAD(P)-bd_dom_sf"/>
</dbReference>
<dbReference type="OrthoDB" id="9786360at2"/>
<keyword evidence="2" id="KW-0560">Oxidoreductase</keyword>
<dbReference type="AlphaFoldDB" id="A0A2L0ERM4"/>
<dbReference type="PRINTS" id="PR00081">
    <property type="entry name" value="GDHRDH"/>
</dbReference>
<reference evidence="4 5" key="1">
    <citation type="submission" date="2015-09" db="EMBL/GenBank/DDBJ databases">
        <title>Sorangium comparison.</title>
        <authorList>
            <person name="Zaburannyi N."/>
            <person name="Bunk B."/>
            <person name="Overmann J."/>
            <person name="Mueller R."/>
        </authorList>
    </citation>
    <scope>NUCLEOTIDE SEQUENCE [LARGE SCALE GENOMIC DNA]</scope>
    <source>
        <strain evidence="4 5">So ce26</strain>
    </source>
</reference>
<dbReference type="SUPFAM" id="SSF51735">
    <property type="entry name" value="NAD(P)-binding Rossmann-fold domains"/>
    <property type="match status" value="1"/>
</dbReference>
<dbReference type="Proteomes" id="UP000238348">
    <property type="component" value="Chromosome"/>
</dbReference>
<sequence>MQGSLKTALVTGAGKRIGRAIALGLARDGWAVAVHYHRSAAEAEAVVDAITGAGGKAAAVAADLRSEPETGSLVERAAGALGAALGCLINNASLFEFDAAETATRASWDAHMEVNLRAPFVLSQAFARQLPEAARGAIINVIDQRVLNLTPHFVSYTVSKSGLWTLTRTLAMALAPRIRVNGIGPGPALPSAYQEPDQFARQAARMPLGRGTTPEEITDAVRFLLSAPSITGQMLALDGGQHLGWAQPSTDDPVHD</sequence>
<dbReference type="PANTHER" id="PTHR43639">
    <property type="entry name" value="OXIDOREDUCTASE, SHORT-CHAIN DEHYDROGENASE/REDUCTASE FAMILY (AFU_ORTHOLOGUE AFUA_5G02870)"/>
    <property type="match status" value="1"/>
</dbReference>
<comment type="similarity">
    <text evidence="1 3">Belongs to the short-chain dehydrogenases/reductases (SDR) family.</text>
</comment>
<dbReference type="PROSITE" id="PS00061">
    <property type="entry name" value="ADH_SHORT"/>
    <property type="match status" value="1"/>
</dbReference>
<evidence type="ECO:0000313" key="5">
    <source>
        <dbReference type="Proteomes" id="UP000238348"/>
    </source>
</evidence>
<dbReference type="Pfam" id="PF00106">
    <property type="entry name" value="adh_short"/>
    <property type="match status" value="1"/>
</dbReference>
<evidence type="ECO:0000313" key="4">
    <source>
        <dbReference type="EMBL" id="AUX41949.1"/>
    </source>
</evidence>
<dbReference type="Gene3D" id="3.40.50.720">
    <property type="entry name" value="NAD(P)-binding Rossmann-like Domain"/>
    <property type="match status" value="1"/>
</dbReference>
<dbReference type="NCBIfam" id="NF006597">
    <property type="entry name" value="PRK09134.1"/>
    <property type="match status" value="1"/>
</dbReference>
<proteinExistence type="inferred from homology"/>
<dbReference type="EMBL" id="CP012673">
    <property type="protein sequence ID" value="AUX41949.1"/>
    <property type="molecule type" value="Genomic_DNA"/>
</dbReference>
<evidence type="ECO:0000256" key="2">
    <source>
        <dbReference type="ARBA" id="ARBA00023002"/>
    </source>
</evidence>
<name>A0A2L0ERM4_SORCE</name>
<dbReference type="InterPro" id="IPR020904">
    <property type="entry name" value="Sc_DH/Rdtase_CS"/>
</dbReference>
<dbReference type="PANTHER" id="PTHR43639:SF1">
    <property type="entry name" value="SHORT-CHAIN DEHYDROGENASE_REDUCTASE FAMILY PROTEIN"/>
    <property type="match status" value="1"/>
</dbReference>
<dbReference type="PRINTS" id="PR00080">
    <property type="entry name" value="SDRFAMILY"/>
</dbReference>
<gene>
    <name evidence="4" type="ORF">SOCE26_033740</name>
</gene>
<dbReference type="InterPro" id="IPR002347">
    <property type="entry name" value="SDR_fam"/>
</dbReference>
<dbReference type="RefSeq" id="WP_104980772.1">
    <property type="nucleotide sequence ID" value="NZ_CP012673.1"/>
</dbReference>
<dbReference type="GO" id="GO:0016491">
    <property type="term" value="F:oxidoreductase activity"/>
    <property type="evidence" value="ECO:0007669"/>
    <property type="project" value="UniProtKB-KW"/>
</dbReference>
<accession>A0A2L0ERM4</accession>
<protein>
    <submittedName>
        <fullName evidence="4">Short-chain dehydrogenase</fullName>
    </submittedName>
</protein>